<proteinExistence type="inferred from homology"/>
<evidence type="ECO:0000256" key="1">
    <source>
        <dbReference type="ARBA" id="ARBA00006484"/>
    </source>
</evidence>
<name>A0ABV9PYX8_9BACL</name>
<dbReference type="EC" id="1.1.1.-" evidence="2"/>
<evidence type="ECO:0000313" key="3">
    <source>
        <dbReference type="Proteomes" id="UP001596002"/>
    </source>
</evidence>
<dbReference type="PRINTS" id="PR00081">
    <property type="entry name" value="GDHRDH"/>
</dbReference>
<evidence type="ECO:0000313" key="2">
    <source>
        <dbReference type="EMBL" id="MFC4767265.1"/>
    </source>
</evidence>
<dbReference type="RefSeq" id="WP_380025187.1">
    <property type="nucleotide sequence ID" value="NZ_JBHSHC010000052.1"/>
</dbReference>
<keyword evidence="3" id="KW-1185">Reference proteome</keyword>
<dbReference type="CDD" id="cd05233">
    <property type="entry name" value="SDR_c"/>
    <property type="match status" value="1"/>
</dbReference>
<dbReference type="Pfam" id="PF13561">
    <property type="entry name" value="adh_short_C2"/>
    <property type="match status" value="1"/>
</dbReference>
<comment type="similarity">
    <text evidence="1">Belongs to the short-chain dehydrogenases/reductases (SDR) family.</text>
</comment>
<dbReference type="InterPro" id="IPR020904">
    <property type="entry name" value="Sc_DH/Rdtase_CS"/>
</dbReference>
<dbReference type="Proteomes" id="UP001596002">
    <property type="component" value="Unassembled WGS sequence"/>
</dbReference>
<dbReference type="SUPFAM" id="SSF51735">
    <property type="entry name" value="NAD(P)-binding Rossmann-fold domains"/>
    <property type="match status" value="1"/>
</dbReference>
<dbReference type="InterPro" id="IPR002347">
    <property type="entry name" value="SDR_fam"/>
</dbReference>
<gene>
    <name evidence="2" type="ORF">ACFO8Q_07805</name>
</gene>
<dbReference type="PROSITE" id="PS00061">
    <property type="entry name" value="ADH_SHORT"/>
    <property type="match status" value="1"/>
</dbReference>
<dbReference type="PANTHER" id="PTHR42879">
    <property type="entry name" value="3-OXOACYL-(ACYL-CARRIER-PROTEIN) REDUCTASE"/>
    <property type="match status" value="1"/>
</dbReference>
<dbReference type="PRINTS" id="PR00080">
    <property type="entry name" value="SDRFAMILY"/>
</dbReference>
<reference evidence="3" key="1">
    <citation type="journal article" date="2019" name="Int. J. Syst. Evol. Microbiol.">
        <title>The Global Catalogue of Microorganisms (GCM) 10K type strain sequencing project: providing services to taxonomists for standard genome sequencing and annotation.</title>
        <authorList>
            <consortium name="The Broad Institute Genomics Platform"/>
            <consortium name="The Broad Institute Genome Sequencing Center for Infectious Disease"/>
            <person name="Wu L."/>
            <person name="Ma J."/>
        </authorList>
    </citation>
    <scope>NUCLEOTIDE SEQUENCE [LARGE SCALE GENOMIC DNA]</scope>
    <source>
        <strain evidence="3">WYCCWR 12678</strain>
    </source>
</reference>
<dbReference type="InterPro" id="IPR050259">
    <property type="entry name" value="SDR"/>
</dbReference>
<keyword evidence="2" id="KW-0560">Oxidoreductase</keyword>
<sequence>MSNGRTALVTGASRGIGQAIVNLFRQKGIRVLAPSRSELNLLSNDSIDQYLSLVNEPIDILVNNAGINPLASCLDLLDSDLQDTFQINLIGPMRLVRGIVPSMRRRNYGRIVNISSIWSSVSKPGRVVYSASKSGLNGLTRTLAVELAKYNILVNAVAPGFVNTELTRQNNSDSEIRSIAETIPVGRLADPAEIAEVVGFLCSDKNSYITGQILFVDGGYTCL</sequence>
<organism evidence="2 3">
    <name type="scientific">Effusibacillus consociatus</name>
    <dbReference type="NCBI Taxonomy" id="1117041"/>
    <lineage>
        <taxon>Bacteria</taxon>
        <taxon>Bacillati</taxon>
        <taxon>Bacillota</taxon>
        <taxon>Bacilli</taxon>
        <taxon>Bacillales</taxon>
        <taxon>Alicyclobacillaceae</taxon>
        <taxon>Effusibacillus</taxon>
    </lineage>
</organism>
<dbReference type="EMBL" id="JBHSHC010000052">
    <property type="protein sequence ID" value="MFC4767265.1"/>
    <property type="molecule type" value="Genomic_DNA"/>
</dbReference>
<dbReference type="InterPro" id="IPR036291">
    <property type="entry name" value="NAD(P)-bd_dom_sf"/>
</dbReference>
<dbReference type="Gene3D" id="3.40.50.720">
    <property type="entry name" value="NAD(P)-binding Rossmann-like Domain"/>
    <property type="match status" value="1"/>
</dbReference>
<dbReference type="GO" id="GO:0016491">
    <property type="term" value="F:oxidoreductase activity"/>
    <property type="evidence" value="ECO:0007669"/>
    <property type="project" value="UniProtKB-KW"/>
</dbReference>
<accession>A0ABV9PYX8</accession>
<comment type="caution">
    <text evidence="2">The sequence shown here is derived from an EMBL/GenBank/DDBJ whole genome shotgun (WGS) entry which is preliminary data.</text>
</comment>
<protein>
    <submittedName>
        <fullName evidence="2">SDR family NAD(P)-dependent oxidoreductase</fullName>
        <ecNumber evidence="2">1.1.1.-</ecNumber>
    </submittedName>
</protein>